<accession>A0ACC0AJU1</accession>
<name>A0ACC0AJU1_CATRO</name>
<evidence type="ECO:0000313" key="1">
    <source>
        <dbReference type="EMBL" id="KAI5660287.1"/>
    </source>
</evidence>
<dbReference type="Proteomes" id="UP001060085">
    <property type="component" value="Linkage Group LG06"/>
</dbReference>
<organism evidence="1 2">
    <name type="scientific">Catharanthus roseus</name>
    <name type="common">Madagascar periwinkle</name>
    <name type="synonym">Vinca rosea</name>
    <dbReference type="NCBI Taxonomy" id="4058"/>
    <lineage>
        <taxon>Eukaryota</taxon>
        <taxon>Viridiplantae</taxon>
        <taxon>Streptophyta</taxon>
        <taxon>Embryophyta</taxon>
        <taxon>Tracheophyta</taxon>
        <taxon>Spermatophyta</taxon>
        <taxon>Magnoliopsida</taxon>
        <taxon>eudicotyledons</taxon>
        <taxon>Gunneridae</taxon>
        <taxon>Pentapetalae</taxon>
        <taxon>asterids</taxon>
        <taxon>lamiids</taxon>
        <taxon>Gentianales</taxon>
        <taxon>Apocynaceae</taxon>
        <taxon>Rauvolfioideae</taxon>
        <taxon>Vinceae</taxon>
        <taxon>Catharanthinae</taxon>
        <taxon>Catharanthus</taxon>
    </lineage>
</organism>
<gene>
    <name evidence="1" type="ORF">M9H77_29080</name>
</gene>
<dbReference type="EMBL" id="CM044706">
    <property type="protein sequence ID" value="KAI5660287.1"/>
    <property type="molecule type" value="Genomic_DNA"/>
</dbReference>
<protein>
    <submittedName>
        <fullName evidence="1">Uncharacterized protein</fullName>
    </submittedName>
</protein>
<reference evidence="2" key="1">
    <citation type="journal article" date="2023" name="Nat. Plants">
        <title>Single-cell RNA sequencing provides a high-resolution roadmap for understanding the multicellular compartmentation of specialized metabolism.</title>
        <authorList>
            <person name="Sun S."/>
            <person name="Shen X."/>
            <person name="Li Y."/>
            <person name="Li Y."/>
            <person name="Wang S."/>
            <person name="Li R."/>
            <person name="Zhang H."/>
            <person name="Shen G."/>
            <person name="Guo B."/>
            <person name="Wei J."/>
            <person name="Xu J."/>
            <person name="St-Pierre B."/>
            <person name="Chen S."/>
            <person name="Sun C."/>
        </authorList>
    </citation>
    <scope>NUCLEOTIDE SEQUENCE [LARGE SCALE GENOMIC DNA]</scope>
</reference>
<comment type="caution">
    <text evidence="1">The sequence shown here is derived from an EMBL/GenBank/DDBJ whole genome shotgun (WGS) entry which is preliminary data.</text>
</comment>
<proteinExistence type="predicted"/>
<sequence>MVSLRLQKRLAANIFGCGKRKVWLDPNESTEISIANSRMMIRRLIKDGLIIRRPIKLHSRSKAREFVEAKRKGRHCGYGKRRGTKEARSPTKLLWMKRMRILRRLLHKYRDFKKIDSHIYHEMYLKIKGNEFKNKRILMENIHKVQDEKMREFLIFDQLKAKKDQIKSARERD</sequence>
<keyword evidence="2" id="KW-1185">Reference proteome</keyword>
<evidence type="ECO:0000313" key="2">
    <source>
        <dbReference type="Proteomes" id="UP001060085"/>
    </source>
</evidence>